<evidence type="ECO:0000256" key="1">
    <source>
        <dbReference type="SAM" id="MobiDB-lite"/>
    </source>
</evidence>
<dbReference type="InterPro" id="IPR050951">
    <property type="entry name" value="Retrovirus_Pol_polyprotein"/>
</dbReference>
<dbReference type="AlphaFoldDB" id="A0A8R1EGU6"/>
<dbReference type="InterPro" id="IPR012337">
    <property type="entry name" value="RNaseH-like_sf"/>
</dbReference>
<dbReference type="EnsemblMetazoa" id="CJA33309.1">
    <property type="protein sequence ID" value="CJA33309.1"/>
    <property type="gene ID" value="WBGene00209156"/>
</dbReference>
<protein>
    <recommendedName>
        <fullName evidence="4">Integrase catalytic domain-containing protein</fullName>
    </recommendedName>
</protein>
<dbReference type="Proteomes" id="UP000005237">
    <property type="component" value="Unassembled WGS sequence"/>
</dbReference>
<keyword evidence="3" id="KW-1185">Reference proteome</keyword>
<reference evidence="3" key="1">
    <citation type="submission" date="2010-08" db="EMBL/GenBank/DDBJ databases">
        <authorList>
            <consortium name="Caenorhabditis japonica Sequencing Consortium"/>
            <person name="Wilson R.K."/>
        </authorList>
    </citation>
    <scope>NUCLEOTIDE SEQUENCE [LARGE SCALE GENOMIC DNA]</scope>
    <source>
        <strain evidence="3">DF5081</strain>
    </source>
</reference>
<feature type="region of interest" description="Disordered" evidence="1">
    <location>
        <begin position="173"/>
        <end position="255"/>
    </location>
</feature>
<feature type="compositionally biased region" description="Polar residues" evidence="1">
    <location>
        <begin position="204"/>
        <end position="215"/>
    </location>
</feature>
<name>A0A8R1EGU6_CAEJA</name>
<proteinExistence type="predicted"/>
<dbReference type="Gene3D" id="3.30.420.10">
    <property type="entry name" value="Ribonuclease H-like superfamily/Ribonuclease H"/>
    <property type="match status" value="1"/>
</dbReference>
<dbReference type="GO" id="GO:0003676">
    <property type="term" value="F:nucleic acid binding"/>
    <property type="evidence" value="ECO:0007669"/>
    <property type="project" value="InterPro"/>
</dbReference>
<evidence type="ECO:0008006" key="4">
    <source>
        <dbReference type="Google" id="ProtNLM"/>
    </source>
</evidence>
<dbReference type="PANTHER" id="PTHR37984">
    <property type="entry name" value="PROTEIN CBG26694"/>
    <property type="match status" value="1"/>
</dbReference>
<dbReference type="PANTHER" id="PTHR37984:SF5">
    <property type="entry name" value="PROTEIN NYNRIN-LIKE"/>
    <property type="match status" value="1"/>
</dbReference>
<evidence type="ECO:0000313" key="3">
    <source>
        <dbReference type="Proteomes" id="UP000005237"/>
    </source>
</evidence>
<reference evidence="2" key="2">
    <citation type="submission" date="2022-06" db="UniProtKB">
        <authorList>
            <consortium name="EnsemblMetazoa"/>
        </authorList>
    </citation>
    <scope>IDENTIFICATION</scope>
    <source>
        <strain evidence="2">DF5081</strain>
    </source>
</reference>
<organism evidence="2 3">
    <name type="scientific">Caenorhabditis japonica</name>
    <dbReference type="NCBI Taxonomy" id="281687"/>
    <lineage>
        <taxon>Eukaryota</taxon>
        <taxon>Metazoa</taxon>
        <taxon>Ecdysozoa</taxon>
        <taxon>Nematoda</taxon>
        <taxon>Chromadorea</taxon>
        <taxon>Rhabditida</taxon>
        <taxon>Rhabditina</taxon>
        <taxon>Rhabditomorpha</taxon>
        <taxon>Rhabditoidea</taxon>
        <taxon>Rhabditidae</taxon>
        <taxon>Peloderinae</taxon>
        <taxon>Caenorhabditis</taxon>
    </lineage>
</organism>
<dbReference type="SUPFAM" id="SSF53098">
    <property type="entry name" value="Ribonuclease H-like"/>
    <property type="match status" value="1"/>
</dbReference>
<dbReference type="InterPro" id="IPR036397">
    <property type="entry name" value="RNaseH_sf"/>
</dbReference>
<evidence type="ECO:0000313" key="2">
    <source>
        <dbReference type="EnsemblMetazoa" id="CJA33309.1"/>
    </source>
</evidence>
<sequence length="255" mass="28553">MSKYVNNKHNDWEDHLQAVAFAYNTAQHSTTGESPFYLMYGRDPVFPIEKILHPDPSNDTAQDPHEWKHHLTTTIQQAWKDAADHTEIAQGRYNRGANFGAQPVDVKPGDLVVMKNFKSKVGLSRKLVMPWEGLYRITSLERPFAYIIECRRTTKPPKKVHLDQIKKFLKASTPISSPHPLADQTPAQPPSNALPAAPPMYATTDMSTRISQNVPKTRAAPCGSPRPPQPASLATRTSENHDEIPYALRKTQGGQ</sequence>
<accession>A0A8R1EGU6</accession>